<accession>A0A1D8NQB7</accession>
<organism evidence="1 2">
    <name type="scientific">Yarrowia lipolytica</name>
    <name type="common">Candida lipolytica</name>
    <dbReference type="NCBI Taxonomy" id="4952"/>
    <lineage>
        <taxon>Eukaryota</taxon>
        <taxon>Fungi</taxon>
        <taxon>Dikarya</taxon>
        <taxon>Ascomycota</taxon>
        <taxon>Saccharomycotina</taxon>
        <taxon>Dipodascomycetes</taxon>
        <taxon>Dipodascales</taxon>
        <taxon>Dipodascales incertae sedis</taxon>
        <taxon>Yarrowia</taxon>
    </lineage>
</organism>
<dbReference type="AlphaFoldDB" id="A0A1D8NQB7"/>
<protein>
    <submittedName>
        <fullName evidence="1">Uncharacterized protein</fullName>
    </submittedName>
</protein>
<dbReference type="VEuPathDB" id="FungiDB:YALI1_F35894g"/>
<evidence type="ECO:0000313" key="2">
    <source>
        <dbReference type="Proteomes" id="UP000182444"/>
    </source>
</evidence>
<sequence>MSTSPTLNLDIESRLFDICSPLHFNKRLFPWKRQHHRGRYYMISAVIPICDTASTTDRFDNITFRH</sequence>
<name>A0A1D8NQB7_YARLL</name>
<proteinExistence type="predicted"/>
<dbReference type="GeneID" id="94584076"/>
<dbReference type="Proteomes" id="UP000182444">
    <property type="component" value="Chromosome 1F"/>
</dbReference>
<reference evidence="1 2" key="1">
    <citation type="journal article" date="2016" name="PLoS ONE">
        <title>Sequence Assembly of Yarrowia lipolytica Strain W29/CLIB89 Shows Transposable Element Diversity.</title>
        <authorList>
            <person name="Magnan C."/>
            <person name="Yu J."/>
            <person name="Chang I."/>
            <person name="Jahn E."/>
            <person name="Kanomata Y."/>
            <person name="Wu J."/>
            <person name="Zeller M."/>
            <person name="Oakes M."/>
            <person name="Baldi P."/>
            <person name="Sandmeyer S."/>
        </authorList>
    </citation>
    <scope>NUCLEOTIDE SEQUENCE [LARGE SCALE GENOMIC DNA]</scope>
    <source>
        <strain evidence="2">CLIB89(W29)</strain>
    </source>
</reference>
<gene>
    <name evidence="1" type="ORF">YALI1_F35894g</name>
</gene>
<dbReference type="RefSeq" id="XP_068139598.1">
    <property type="nucleotide sequence ID" value="XM_068283497.1"/>
</dbReference>
<dbReference type="EMBL" id="CP017558">
    <property type="protein sequence ID" value="AOW07826.1"/>
    <property type="molecule type" value="Genomic_DNA"/>
</dbReference>
<evidence type="ECO:0000313" key="1">
    <source>
        <dbReference type="EMBL" id="AOW07826.1"/>
    </source>
</evidence>